<dbReference type="Proteomes" id="UP000447393">
    <property type="component" value="Unassembled WGS sequence"/>
</dbReference>
<sequence>MSVLVTGFNGKVGIEVARKMNERNLSFTCAVRNVAKAERMYGDKFSFVKLDFSDPATFGAALEGIDQVFLMYPPGDQIKFHQFLKVIKEKGVQHIVYLSVKDVQYLPFIHHFKNEKLLKRLGIPYTFIRAGYFMQNLHDFLGREIREKNRIFVPAGKGKTSFVDTRDLAEVAIHAFQHPEEFRNTSHVITGEKAFDFYEVAEIMTAVLGERIVYANPSVKEFKSYMVNKGEKEEFVNVVIGIHFPTKLGLAKGVTEDFEKISKSKPIALEKYVKDYKQKWLPDEEGQEQ</sequence>
<dbReference type="Gene3D" id="3.90.25.10">
    <property type="entry name" value="UDP-galactose 4-epimerase, domain 1"/>
    <property type="match status" value="1"/>
</dbReference>
<reference evidence="2 3" key="1">
    <citation type="submission" date="2019-11" db="EMBL/GenBank/DDBJ databases">
        <title>Genome sequences of 17 halophilic strains isolated from different environments.</title>
        <authorList>
            <person name="Furrow R.E."/>
        </authorList>
    </citation>
    <scope>NUCLEOTIDE SEQUENCE [LARGE SCALE GENOMIC DNA]</scope>
    <source>
        <strain evidence="2 3">22505_10_Sand</strain>
    </source>
</reference>
<dbReference type="RefSeq" id="WP_160914654.1">
    <property type="nucleotide sequence ID" value="NZ_WMEZ01000003.1"/>
</dbReference>
<evidence type="ECO:0000259" key="1">
    <source>
        <dbReference type="Pfam" id="PF05368"/>
    </source>
</evidence>
<protein>
    <submittedName>
        <fullName evidence="2">NAD(P)H-binding protein</fullName>
    </submittedName>
</protein>
<dbReference type="InterPro" id="IPR008030">
    <property type="entry name" value="NmrA-like"/>
</dbReference>
<organism evidence="2 3">
    <name type="scientific">Halobacillus litoralis</name>
    <dbReference type="NCBI Taxonomy" id="45668"/>
    <lineage>
        <taxon>Bacteria</taxon>
        <taxon>Bacillati</taxon>
        <taxon>Bacillota</taxon>
        <taxon>Bacilli</taxon>
        <taxon>Bacillales</taxon>
        <taxon>Bacillaceae</taxon>
        <taxon>Halobacillus</taxon>
    </lineage>
</organism>
<dbReference type="Pfam" id="PF05368">
    <property type="entry name" value="NmrA"/>
    <property type="match status" value="1"/>
</dbReference>
<dbReference type="AlphaFoldDB" id="A0A845E4S8"/>
<name>A0A845E4S8_9BACI</name>
<dbReference type="SUPFAM" id="SSF51735">
    <property type="entry name" value="NAD(P)-binding Rossmann-fold domains"/>
    <property type="match status" value="1"/>
</dbReference>
<proteinExistence type="predicted"/>
<dbReference type="PANTHER" id="PTHR43162:SF1">
    <property type="entry name" value="PRESTALK A DIFFERENTIATION PROTEIN A"/>
    <property type="match status" value="1"/>
</dbReference>
<evidence type="ECO:0000313" key="2">
    <source>
        <dbReference type="EMBL" id="MYL49812.1"/>
    </source>
</evidence>
<dbReference type="EMBL" id="WMEZ01000003">
    <property type="protein sequence ID" value="MYL49812.1"/>
    <property type="molecule type" value="Genomic_DNA"/>
</dbReference>
<dbReference type="CDD" id="cd05269">
    <property type="entry name" value="TMR_SDR_a"/>
    <property type="match status" value="1"/>
</dbReference>
<accession>A0A845E4S8</accession>
<dbReference type="Gene3D" id="3.40.50.720">
    <property type="entry name" value="NAD(P)-binding Rossmann-like Domain"/>
    <property type="match status" value="1"/>
</dbReference>
<gene>
    <name evidence="2" type="ORF">GLV98_09950</name>
</gene>
<dbReference type="PANTHER" id="PTHR43162">
    <property type="match status" value="1"/>
</dbReference>
<comment type="caution">
    <text evidence="2">The sequence shown here is derived from an EMBL/GenBank/DDBJ whole genome shotgun (WGS) entry which is preliminary data.</text>
</comment>
<dbReference type="InterPro" id="IPR051604">
    <property type="entry name" value="Ergot_Alk_Oxidoreductase"/>
</dbReference>
<dbReference type="OrthoDB" id="339107at2"/>
<feature type="domain" description="NmrA-like" evidence="1">
    <location>
        <begin position="3"/>
        <end position="239"/>
    </location>
</feature>
<dbReference type="InterPro" id="IPR036291">
    <property type="entry name" value="NAD(P)-bd_dom_sf"/>
</dbReference>
<evidence type="ECO:0000313" key="3">
    <source>
        <dbReference type="Proteomes" id="UP000447393"/>
    </source>
</evidence>